<evidence type="ECO:0000259" key="6">
    <source>
        <dbReference type="PROSITE" id="PS01124"/>
    </source>
</evidence>
<dbReference type="PANTHER" id="PTHR11019:SF190">
    <property type="entry name" value="ARAC-FAMILY REGULATORY PROTEIN"/>
    <property type="match status" value="1"/>
</dbReference>
<name>A0A379ZMQ2_SERMA</name>
<keyword evidence="2" id="KW-0805">Transcription regulation</keyword>
<dbReference type="FunFam" id="1.10.10.60:FF:000132">
    <property type="entry name" value="AraC family transcriptional regulator"/>
    <property type="match status" value="1"/>
</dbReference>
<gene>
    <name evidence="7" type="primary">ripA_7</name>
    <name evidence="8" type="ORF">FOT62_04610</name>
    <name evidence="7" type="ORF">NCTC10211_03961</name>
</gene>
<dbReference type="Proteomes" id="UP000321126">
    <property type="component" value="Unassembled WGS sequence"/>
</dbReference>
<evidence type="ECO:0000256" key="3">
    <source>
        <dbReference type="ARBA" id="ARBA00023125"/>
    </source>
</evidence>
<proteinExistence type="predicted"/>
<dbReference type="SUPFAM" id="SSF51182">
    <property type="entry name" value="RmlC-like cupins"/>
    <property type="match status" value="1"/>
</dbReference>
<dbReference type="GO" id="GO:0043565">
    <property type="term" value="F:sequence-specific DNA binding"/>
    <property type="evidence" value="ECO:0007669"/>
    <property type="project" value="InterPro"/>
</dbReference>
<evidence type="ECO:0000256" key="5">
    <source>
        <dbReference type="SAM" id="MobiDB-lite"/>
    </source>
</evidence>
<reference evidence="7 9" key="1">
    <citation type="submission" date="2018-06" db="EMBL/GenBank/DDBJ databases">
        <authorList>
            <consortium name="Pathogen Informatics"/>
            <person name="Doyle S."/>
        </authorList>
    </citation>
    <scope>NUCLEOTIDE SEQUENCE [LARGE SCALE GENOMIC DNA]</scope>
    <source>
        <strain evidence="7 9">NCTC10211</strain>
    </source>
</reference>
<dbReference type="Gene3D" id="1.10.10.60">
    <property type="entry name" value="Homeodomain-like"/>
    <property type="match status" value="1"/>
</dbReference>
<dbReference type="Proteomes" id="UP000254765">
    <property type="component" value="Unassembled WGS sequence"/>
</dbReference>
<evidence type="ECO:0000313" key="9">
    <source>
        <dbReference type="Proteomes" id="UP000254765"/>
    </source>
</evidence>
<accession>A0A379ZMQ2</accession>
<sequence length="275" mass="30538">MNGQEGVMKPSELTGEIPISIWFRNKSWPAGTQFPLQALPWGKLMYSMKGLAEINIEDNIYLSTPEYAIWLPVNTEHESVAKSAIDYVILHVSPPLCQSLPSKPQTLRLNKIVKAVLADFSERRIGYPHTPQDQTLVTALLEQLALSERFDSYLPLGSDDVIKIMTEKMSAAPHDFNTLAQWSGMLGLSERTLSRRFLAATGISFNEWKLRSKTLMAMTLLQEGRAVKYVASTLGYHDPSAFIAMFRRQTGQSPSGFLAVSHGPPKTGSGIMHGD</sequence>
<dbReference type="CDD" id="cd06124">
    <property type="entry name" value="cupin_NimR-like_N"/>
    <property type="match status" value="1"/>
</dbReference>
<feature type="domain" description="HTH araC/xylS-type" evidence="6">
    <location>
        <begin position="159"/>
        <end position="260"/>
    </location>
</feature>
<dbReference type="InterPro" id="IPR011051">
    <property type="entry name" value="RmlC_Cupin_sf"/>
</dbReference>
<keyword evidence="1" id="KW-0678">Repressor</keyword>
<dbReference type="PANTHER" id="PTHR11019">
    <property type="entry name" value="HTH-TYPE TRANSCRIPTIONAL REGULATOR NIMR"/>
    <property type="match status" value="1"/>
</dbReference>
<evidence type="ECO:0000313" key="7">
    <source>
        <dbReference type="EMBL" id="SUI63855.1"/>
    </source>
</evidence>
<accession>A0A5C7CHN4</accession>
<evidence type="ECO:0000256" key="4">
    <source>
        <dbReference type="ARBA" id="ARBA00023163"/>
    </source>
</evidence>
<organism evidence="7 9">
    <name type="scientific">Serratia marcescens</name>
    <dbReference type="NCBI Taxonomy" id="615"/>
    <lineage>
        <taxon>Bacteria</taxon>
        <taxon>Pseudomonadati</taxon>
        <taxon>Pseudomonadota</taxon>
        <taxon>Gammaproteobacteria</taxon>
        <taxon>Enterobacterales</taxon>
        <taxon>Yersiniaceae</taxon>
        <taxon>Serratia</taxon>
    </lineage>
</organism>
<evidence type="ECO:0000256" key="1">
    <source>
        <dbReference type="ARBA" id="ARBA00022491"/>
    </source>
</evidence>
<dbReference type="SUPFAM" id="SSF46689">
    <property type="entry name" value="Homeodomain-like"/>
    <property type="match status" value="1"/>
</dbReference>
<protein>
    <submittedName>
        <fullName evidence="7">HTH-type transcriptional repressor of iron proteins A</fullName>
    </submittedName>
    <submittedName>
        <fullName evidence="8">Helix-turn-helix transcriptional regulator</fullName>
    </submittedName>
</protein>
<evidence type="ECO:0000313" key="8">
    <source>
        <dbReference type="EMBL" id="TXE36267.1"/>
    </source>
</evidence>
<dbReference type="EMBL" id="VOUQ01000002">
    <property type="protein sequence ID" value="TXE36267.1"/>
    <property type="molecule type" value="Genomic_DNA"/>
</dbReference>
<keyword evidence="4" id="KW-0804">Transcription</keyword>
<dbReference type="GO" id="GO:0003700">
    <property type="term" value="F:DNA-binding transcription factor activity"/>
    <property type="evidence" value="ECO:0007669"/>
    <property type="project" value="InterPro"/>
</dbReference>
<dbReference type="AlphaFoldDB" id="A0A379ZMQ2"/>
<dbReference type="EMBL" id="UGYK01000002">
    <property type="protein sequence ID" value="SUI63855.1"/>
    <property type="molecule type" value="Genomic_DNA"/>
</dbReference>
<dbReference type="SMART" id="SM00342">
    <property type="entry name" value="HTH_ARAC"/>
    <property type="match status" value="1"/>
</dbReference>
<evidence type="ECO:0000256" key="2">
    <source>
        <dbReference type="ARBA" id="ARBA00023015"/>
    </source>
</evidence>
<feature type="region of interest" description="Disordered" evidence="5">
    <location>
        <begin position="255"/>
        <end position="275"/>
    </location>
</feature>
<reference evidence="8 10" key="2">
    <citation type="submission" date="2019-07" db="EMBL/GenBank/DDBJ databases">
        <title>Serratia strains were isolated from fresh produce.</title>
        <authorList>
            <person name="Cho G.-S."/>
            <person name="Stein M."/>
            <person name="Lee W."/>
            <person name="Suh S.H."/>
            <person name="Franz C.M.A.P."/>
        </authorList>
    </citation>
    <scope>NUCLEOTIDE SEQUENCE [LARGE SCALE GENOMIC DNA]</scope>
    <source>
        <strain evidence="8 10">S16</strain>
    </source>
</reference>
<dbReference type="InterPro" id="IPR009057">
    <property type="entry name" value="Homeodomain-like_sf"/>
</dbReference>
<evidence type="ECO:0000313" key="10">
    <source>
        <dbReference type="Proteomes" id="UP000321126"/>
    </source>
</evidence>
<dbReference type="Pfam" id="PF12833">
    <property type="entry name" value="HTH_18"/>
    <property type="match status" value="1"/>
</dbReference>
<dbReference type="PROSITE" id="PS01124">
    <property type="entry name" value="HTH_ARAC_FAMILY_2"/>
    <property type="match status" value="1"/>
</dbReference>
<dbReference type="InterPro" id="IPR018060">
    <property type="entry name" value="HTH_AraC"/>
</dbReference>
<keyword evidence="3" id="KW-0238">DNA-binding</keyword>